<dbReference type="PRINTS" id="PR00035">
    <property type="entry name" value="HTHGNTR"/>
</dbReference>
<dbReference type="GO" id="GO:0003700">
    <property type="term" value="F:DNA-binding transcription factor activity"/>
    <property type="evidence" value="ECO:0007669"/>
    <property type="project" value="InterPro"/>
</dbReference>
<dbReference type="RefSeq" id="WP_090185844.1">
    <property type="nucleotide sequence ID" value="NZ_FOTF01000003.1"/>
</dbReference>
<dbReference type="InterPro" id="IPR000524">
    <property type="entry name" value="Tscrpt_reg_HTH_GntR"/>
</dbReference>
<dbReference type="PANTHER" id="PTHR43537:SF5">
    <property type="entry name" value="UXU OPERON TRANSCRIPTIONAL REGULATOR"/>
    <property type="match status" value="1"/>
</dbReference>
<evidence type="ECO:0000313" key="5">
    <source>
        <dbReference type="EMBL" id="SFK87773.1"/>
    </source>
</evidence>
<reference evidence="5 6" key="1">
    <citation type="submission" date="2016-10" db="EMBL/GenBank/DDBJ databases">
        <authorList>
            <person name="de Groot N.N."/>
        </authorList>
    </citation>
    <scope>NUCLEOTIDE SEQUENCE [LARGE SCALE GENOMIC DNA]</scope>
    <source>
        <strain evidence="5 6">DSM 16199</strain>
    </source>
</reference>
<dbReference type="InterPro" id="IPR011711">
    <property type="entry name" value="GntR_C"/>
</dbReference>
<dbReference type="SMART" id="SM00895">
    <property type="entry name" value="FCD"/>
    <property type="match status" value="1"/>
</dbReference>
<dbReference type="InterPro" id="IPR008920">
    <property type="entry name" value="TF_FadR/GntR_C"/>
</dbReference>
<keyword evidence="2" id="KW-0238">DNA-binding</keyword>
<dbReference type="PROSITE" id="PS50949">
    <property type="entry name" value="HTH_GNTR"/>
    <property type="match status" value="1"/>
</dbReference>
<dbReference type="GO" id="GO:0003677">
    <property type="term" value="F:DNA binding"/>
    <property type="evidence" value="ECO:0007669"/>
    <property type="project" value="UniProtKB-KW"/>
</dbReference>
<dbReference type="InterPro" id="IPR036390">
    <property type="entry name" value="WH_DNA-bd_sf"/>
</dbReference>
<dbReference type="OrthoDB" id="8155773at2"/>
<accession>A0A1I4D455</accession>
<dbReference type="CDD" id="cd07377">
    <property type="entry name" value="WHTH_GntR"/>
    <property type="match status" value="1"/>
</dbReference>
<proteinExistence type="predicted"/>
<dbReference type="Gene3D" id="1.10.10.10">
    <property type="entry name" value="Winged helix-like DNA-binding domain superfamily/Winged helix DNA-binding domain"/>
    <property type="match status" value="1"/>
</dbReference>
<name>A0A1I4D455_9RHOB</name>
<dbReference type="AlphaFoldDB" id="A0A1I4D455"/>
<organism evidence="5 6">
    <name type="scientific">Loktanella salsilacus</name>
    <dbReference type="NCBI Taxonomy" id="195913"/>
    <lineage>
        <taxon>Bacteria</taxon>
        <taxon>Pseudomonadati</taxon>
        <taxon>Pseudomonadota</taxon>
        <taxon>Alphaproteobacteria</taxon>
        <taxon>Rhodobacterales</taxon>
        <taxon>Roseobacteraceae</taxon>
        <taxon>Loktanella</taxon>
    </lineage>
</organism>
<dbReference type="SUPFAM" id="SSF46785">
    <property type="entry name" value="Winged helix' DNA-binding domain"/>
    <property type="match status" value="1"/>
</dbReference>
<dbReference type="Gene3D" id="1.20.120.530">
    <property type="entry name" value="GntR ligand-binding domain-like"/>
    <property type="match status" value="1"/>
</dbReference>
<dbReference type="SUPFAM" id="SSF48008">
    <property type="entry name" value="GntR ligand-binding domain-like"/>
    <property type="match status" value="1"/>
</dbReference>
<keyword evidence="1" id="KW-0805">Transcription regulation</keyword>
<keyword evidence="6" id="KW-1185">Reference proteome</keyword>
<evidence type="ECO:0000256" key="1">
    <source>
        <dbReference type="ARBA" id="ARBA00023015"/>
    </source>
</evidence>
<feature type="domain" description="HTH gntR-type" evidence="4">
    <location>
        <begin position="5"/>
        <end position="73"/>
    </location>
</feature>
<protein>
    <submittedName>
        <fullName evidence="5">Transcriptional regulator, GntR family</fullName>
    </submittedName>
</protein>
<keyword evidence="3" id="KW-0804">Transcription</keyword>
<dbReference type="PANTHER" id="PTHR43537">
    <property type="entry name" value="TRANSCRIPTIONAL REGULATOR, GNTR FAMILY"/>
    <property type="match status" value="1"/>
</dbReference>
<sequence>MSGKSSVTQTVARRLQEMIKSGELSKDEKIPSQRILSEQLQVSRASLREALLTLETLGLVRTLPARGTFVTGTEVSTDAGQQSWRFDGQFTISDVFQSRLLIETELCRLAAPHITDVIADRLHRATQQFEDAWTAGDLVTHVEADLTFHGLIMEACPNAMLRQLYQSVRDKMTESQRVPIPNTAVARMSGSISEHRAILEALRQHDPAQAAAAMAAHIRNTAACAGVSLG</sequence>
<dbReference type="EMBL" id="FOTF01000003">
    <property type="protein sequence ID" value="SFK87773.1"/>
    <property type="molecule type" value="Genomic_DNA"/>
</dbReference>
<evidence type="ECO:0000256" key="2">
    <source>
        <dbReference type="ARBA" id="ARBA00023125"/>
    </source>
</evidence>
<dbReference type="Pfam" id="PF00392">
    <property type="entry name" value="GntR"/>
    <property type="match status" value="1"/>
</dbReference>
<dbReference type="STRING" id="195913.SAMN04488004_103183"/>
<dbReference type="SMART" id="SM00345">
    <property type="entry name" value="HTH_GNTR"/>
    <property type="match status" value="1"/>
</dbReference>
<gene>
    <name evidence="5" type="ORF">SAMN04488004_103183</name>
</gene>
<evidence type="ECO:0000259" key="4">
    <source>
        <dbReference type="PROSITE" id="PS50949"/>
    </source>
</evidence>
<evidence type="ECO:0000256" key="3">
    <source>
        <dbReference type="ARBA" id="ARBA00023163"/>
    </source>
</evidence>
<dbReference type="Pfam" id="PF07729">
    <property type="entry name" value="FCD"/>
    <property type="match status" value="1"/>
</dbReference>
<dbReference type="InterPro" id="IPR036388">
    <property type="entry name" value="WH-like_DNA-bd_sf"/>
</dbReference>
<dbReference type="Proteomes" id="UP000199550">
    <property type="component" value="Unassembled WGS sequence"/>
</dbReference>
<evidence type="ECO:0000313" key="6">
    <source>
        <dbReference type="Proteomes" id="UP000199550"/>
    </source>
</evidence>